<evidence type="ECO:0000313" key="2">
    <source>
        <dbReference type="Proteomes" id="UP000053660"/>
    </source>
</evidence>
<keyword evidence="2" id="KW-1185">Reference proteome</keyword>
<name>A0A0B1SB01_OESDE</name>
<proteinExistence type="predicted"/>
<gene>
    <name evidence="1" type="ORF">OESDEN_19619</name>
</gene>
<accession>A0A0B1SB01</accession>
<protein>
    <submittedName>
        <fullName evidence="1">Uncharacterized protein</fullName>
    </submittedName>
</protein>
<sequence length="106" mass="11998">TDSSKDTSESSSASLLQCVAHLFPGHFEKERRNDINAYPSSTNTKVYHKYSKKFQCCGRILRTQSLNVTGDGSDDDSFLDDVFVPFTDPSQFIEMLTHNSQLRKDN</sequence>
<dbReference type="EMBL" id="KN599993">
    <property type="protein sequence ID" value="KHJ80702.1"/>
    <property type="molecule type" value="Genomic_DNA"/>
</dbReference>
<organism evidence="1 2">
    <name type="scientific">Oesophagostomum dentatum</name>
    <name type="common">Nodular worm</name>
    <dbReference type="NCBI Taxonomy" id="61180"/>
    <lineage>
        <taxon>Eukaryota</taxon>
        <taxon>Metazoa</taxon>
        <taxon>Ecdysozoa</taxon>
        <taxon>Nematoda</taxon>
        <taxon>Chromadorea</taxon>
        <taxon>Rhabditida</taxon>
        <taxon>Rhabditina</taxon>
        <taxon>Rhabditomorpha</taxon>
        <taxon>Strongyloidea</taxon>
        <taxon>Strongylidae</taxon>
        <taxon>Oesophagostomum</taxon>
    </lineage>
</organism>
<dbReference type="AlphaFoldDB" id="A0A0B1SB01"/>
<feature type="non-terminal residue" evidence="1">
    <location>
        <position position="1"/>
    </location>
</feature>
<evidence type="ECO:0000313" key="1">
    <source>
        <dbReference type="EMBL" id="KHJ80702.1"/>
    </source>
</evidence>
<dbReference type="Proteomes" id="UP000053660">
    <property type="component" value="Unassembled WGS sequence"/>
</dbReference>
<reference evidence="1 2" key="1">
    <citation type="submission" date="2014-03" db="EMBL/GenBank/DDBJ databases">
        <title>Draft genome of the hookworm Oesophagostomum dentatum.</title>
        <authorList>
            <person name="Mitreva M."/>
        </authorList>
    </citation>
    <scope>NUCLEOTIDE SEQUENCE [LARGE SCALE GENOMIC DNA]</scope>
    <source>
        <strain evidence="1 2">OD-Hann</strain>
    </source>
</reference>